<keyword evidence="1" id="KW-0812">Transmembrane</keyword>
<evidence type="ECO:0000313" key="3">
    <source>
        <dbReference type="Proteomes" id="UP001229421"/>
    </source>
</evidence>
<evidence type="ECO:0000256" key="1">
    <source>
        <dbReference type="SAM" id="Phobius"/>
    </source>
</evidence>
<name>A0AAD8K873_TARER</name>
<reference evidence="2" key="1">
    <citation type="journal article" date="2023" name="bioRxiv">
        <title>Improved chromosome-level genome assembly for marigold (Tagetes erecta).</title>
        <authorList>
            <person name="Jiang F."/>
            <person name="Yuan L."/>
            <person name="Wang S."/>
            <person name="Wang H."/>
            <person name="Xu D."/>
            <person name="Wang A."/>
            <person name="Fan W."/>
        </authorList>
    </citation>
    <scope>NUCLEOTIDE SEQUENCE</scope>
    <source>
        <strain evidence="2">WSJ</strain>
        <tissue evidence="2">Leaf</tissue>
    </source>
</reference>
<accession>A0AAD8K873</accession>
<comment type="caution">
    <text evidence="2">The sequence shown here is derived from an EMBL/GenBank/DDBJ whole genome shotgun (WGS) entry which is preliminary data.</text>
</comment>
<protein>
    <submittedName>
        <fullName evidence="2">Uncharacterized protein</fullName>
    </submittedName>
</protein>
<dbReference type="EMBL" id="JAUHHV010000007">
    <property type="protein sequence ID" value="KAK1417764.1"/>
    <property type="molecule type" value="Genomic_DNA"/>
</dbReference>
<keyword evidence="1" id="KW-1133">Transmembrane helix</keyword>
<dbReference type="AlphaFoldDB" id="A0AAD8K873"/>
<dbReference type="Proteomes" id="UP001229421">
    <property type="component" value="Unassembled WGS sequence"/>
</dbReference>
<proteinExistence type="predicted"/>
<keyword evidence="1" id="KW-0472">Membrane</keyword>
<sequence length="108" mass="13119">MVLYVFFFCFCICNLLQPIKFVPLMCIYYQNFDCSVIYFRIITHHFSFMVVAPVALHFIFDLITIMYTVYCPLKKKRFLENWSMDLNRSDIFIFLDRHNVCRNRSSLD</sequence>
<gene>
    <name evidence="2" type="ORF">QVD17_26898</name>
</gene>
<keyword evidence="3" id="KW-1185">Reference proteome</keyword>
<organism evidence="2 3">
    <name type="scientific">Tagetes erecta</name>
    <name type="common">African marigold</name>
    <dbReference type="NCBI Taxonomy" id="13708"/>
    <lineage>
        <taxon>Eukaryota</taxon>
        <taxon>Viridiplantae</taxon>
        <taxon>Streptophyta</taxon>
        <taxon>Embryophyta</taxon>
        <taxon>Tracheophyta</taxon>
        <taxon>Spermatophyta</taxon>
        <taxon>Magnoliopsida</taxon>
        <taxon>eudicotyledons</taxon>
        <taxon>Gunneridae</taxon>
        <taxon>Pentapetalae</taxon>
        <taxon>asterids</taxon>
        <taxon>campanulids</taxon>
        <taxon>Asterales</taxon>
        <taxon>Asteraceae</taxon>
        <taxon>Asteroideae</taxon>
        <taxon>Heliantheae alliance</taxon>
        <taxon>Tageteae</taxon>
        <taxon>Tagetes</taxon>
    </lineage>
</organism>
<evidence type="ECO:0000313" key="2">
    <source>
        <dbReference type="EMBL" id="KAK1417764.1"/>
    </source>
</evidence>
<feature type="transmembrane region" description="Helical" evidence="1">
    <location>
        <begin position="42"/>
        <end position="70"/>
    </location>
</feature>